<proteinExistence type="predicted"/>
<evidence type="ECO:0000256" key="1">
    <source>
        <dbReference type="SAM" id="Phobius"/>
    </source>
</evidence>
<protein>
    <recommendedName>
        <fullName evidence="4">4-hydroxybenzoate polyprenyltransferase</fullName>
    </recommendedName>
</protein>
<keyword evidence="1" id="KW-0812">Transmembrane</keyword>
<keyword evidence="1" id="KW-0472">Membrane</keyword>
<organism evidence="2 3">
    <name type="scientific">Tenacibaculum polynesiense</name>
    <dbReference type="NCBI Taxonomy" id="3137857"/>
    <lineage>
        <taxon>Bacteria</taxon>
        <taxon>Pseudomonadati</taxon>
        <taxon>Bacteroidota</taxon>
        <taxon>Flavobacteriia</taxon>
        <taxon>Flavobacteriales</taxon>
        <taxon>Flavobacteriaceae</taxon>
        <taxon>Tenacibaculum</taxon>
    </lineage>
</organism>
<evidence type="ECO:0000313" key="2">
    <source>
        <dbReference type="EMBL" id="CAL2102824.1"/>
    </source>
</evidence>
<accession>A0ABM9PB54</accession>
<feature type="transmembrane region" description="Helical" evidence="1">
    <location>
        <begin position="111"/>
        <end position="129"/>
    </location>
</feature>
<sequence>MPSILSHRLFRVYDWWEYKIPQILIPIYLVILNSDVTTPISFKIFIQIILGLVLGAITVSIIGEYFDLKQDTSAGKKNGFKNLNKTKTYGILTTTLTINILFCLFLNTASLFFYILSILTFVLYYIPFIRLKEQGFLGVIADSLGSHVFPCLFVFFLLIPVDFFLQLEYILFIFWVFMFGVRGILNHQYADLKNDIKSNTNTFVKTSSKRGKQILQKVLLPIEVFSFISLLVLTAPFSDAIIAFTIYLLLLFGRKMLFSNAIVYFNIREDRAFTIFLFEFYTIFFPLLLIIQIYPIHTSTFWGLFLFHILITLRKSTSILKIFKESLNYLLQ</sequence>
<feature type="transmembrane region" description="Helical" evidence="1">
    <location>
        <begin position="165"/>
        <end position="185"/>
    </location>
</feature>
<feature type="transmembrane region" description="Helical" evidence="1">
    <location>
        <begin position="136"/>
        <end position="159"/>
    </location>
</feature>
<gene>
    <name evidence="2" type="ORF">T190423A01A_20575</name>
</gene>
<dbReference type="EMBL" id="CAXJIO010000011">
    <property type="protein sequence ID" value="CAL2102824.1"/>
    <property type="molecule type" value="Genomic_DNA"/>
</dbReference>
<name>A0ABM9PB54_9FLAO</name>
<comment type="caution">
    <text evidence="2">The sequence shown here is derived from an EMBL/GenBank/DDBJ whole genome shotgun (WGS) entry which is preliminary data.</text>
</comment>
<keyword evidence="3" id="KW-1185">Reference proteome</keyword>
<feature type="transmembrane region" description="Helical" evidence="1">
    <location>
        <begin position="241"/>
        <end position="265"/>
    </location>
</feature>
<feature type="transmembrane region" description="Helical" evidence="1">
    <location>
        <begin position="218"/>
        <end position="235"/>
    </location>
</feature>
<evidence type="ECO:0000313" key="3">
    <source>
        <dbReference type="Proteomes" id="UP001497527"/>
    </source>
</evidence>
<keyword evidence="1" id="KW-1133">Transmembrane helix</keyword>
<dbReference type="Proteomes" id="UP001497527">
    <property type="component" value="Unassembled WGS sequence"/>
</dbReference>
<reference evidence="2 3" key="1">
    <citation type="submission" date="2024-05" db="EMBL/GenBank/DDBJ databases">
        <authorList>
            <person name="Duchaud E."/>
        </authorList>
    </citation>
    <scope>NUCLEOTIDE SEQUENCE [LARGE SCALE GENOMIC DNA]</scope>
    <source>
        <strain evidence="2">Ena-SAMPLE-TAB-13-05-2024-13:56:06:370-140308</strain>
    </source>
</reference>
<dbReference type="RefSeq" id="WP_348716559.1">
    <property type="nucleotide sequence ID" value="NZ_CAXJIO010000011.1"/>
</dbReference>
<evidence type="ECO:0008006" key="4">
    <source>
        <dbReference type="Google" id="ProtNLM"/>
    </source>
</evidence>
<feature type="transmembrane region" description="Helical" evidence="1">
    <location>
        <begin position="272"/>
        <end position="294"/>
    </location>
</feature>
<feature type="transmembrane region" description="Helical" evidence="1">
    <location>
        <begin position="87"/>
        <end position="105"/>
    </location>
</feature>
<feature type="transmembrane region" description="Helical" evidence="1">
    <location>
        <begin position="44"/>
        <end position="66"/>
    </location>
</feature>